<feature type="region of interest" description="Disordered" evidence="1">
    <location>
        <begin position="387"/>
        <end position="425"/>
    </location>
</feature>
<organism evidence="3 4">
    <name type="scientific">Rhynchosporium secalis</name>
    <name type="common">Barley scald fungus</name>
    <dbReference type="NCBI Taxonomy" id="38038"/>
    <lineage>
        <taxon>Eukaryota</taxon>
        <taxon>Fungi</taxon>
        <taxon>Dikarya</taxon>
        <taxon>Ascomycota</taxon>
        <taxon>Pezizomycotina</taxon>
        <taxon>Leotiomycetes</taxon>
        <taxon>Helotiales</taxon>
        <taxon>Ploettnerulaceae</taxon>
        <taxon>Rhynchosporium</taxon>
    </lineage>
</organism>
<keyword evidence="4" id="KW-1185">Reference proteome</keyword>
<keyword evidence="2" id="KW-0472">Membrane</keyword>
<evidence type="ECO:0000313" key="4">
    <source>
        <dbReference type="Proteomes" id="UP000177625"/>
    </source>
</evidence>
<protein>
    <submittedName>
        <fullName evidence="3">Uncharacterized protein</fullName>
    </submittedName>
</protein>
<feature type="region of interest" description="Disordered" evidence="1">
    <location>
        <begin position="323"/>
        <end position="342"/>
    </location>
</feature>
<keyword evidence="2" id="KW-1133">Transmembrane helix</keyword>
<name>A0A1E1LXK5_RHYSE</name>
<reference evidence="4" key="1">
    <citation type="submission" date="2016-03" db="EMBL/GenBank/DDBJ databases">
        <authorList>
            <person name="Guldener U."/>
        </authorList>
    </citation>
    <scope>NUCLEOTIDE SEQUENCE [LARGE SCALE GENOMIC DNA]</scope>
</reference>
<dbReference type="AlphaFoldDB" id="A0A1E1LXK5"/>
<dbReference type="Proteomes" id="UP000177625">
    <property type="component" value="Unassembled WGS sequence"/>
</dbReference>
<dbReference type="EMBL" id="FJVC01000036">
    <property type="protein sequence ID" value="CZT41599.1"/>
    <property type="molecule type" value="Genomic_DNA"/>
</dbReference>
<evidence type="ECO:0000313" key="3">
    <source>
        <dbReference type="EMBL" id="CZT41599.1"/>
    </source>
</evidence>
<gene>
    <name evidence="3" type="ORF">RSE6_01356</name>
</gene>
<sequence length="691" mass="77800">MLPPIKVYTYIKPIIRAPDRDWKPTASTKPKWITDLDKIQMFLWGLNRRPGDIIEVQRHVCSGCAPMKAYEASKSRLGPQRFRVVLTNWGWTDDDVDLHEKMLMRQRENWDWQGECQGVQEIESVEKDRPEQVQDAVEKGLEGDEEPFDELAEPRTHYRNETETISMGVCLPSSRPSDWNFRTGQCTPIGSDTQWAEVDWAGLLNPTVFTVLAEDSDATKILSDKVNSAVHDFSASLSHVCTRVEKIFAQMSTLFPTSSAQNAATLSQSSIVEPSSQSLATASTLQPVQVSTDGLAPSKRDPNDPTELFTAVAAHALPTPPSLPFASQEYAHSESGPPTSHDLMNVKTIEVSQTGAWKIIGDSFGNHPTGSEPTSLDLDDDVKIKPELRRRESTDQSEGIEVNTSESSKVTSTVPNTNDSPAVPGPRLQVESKASVLKRSWDFNYNDDWEWAHCWTGQIEWASCIKQPRYQLFKKIRRLIREAYYSQFPGLRNLTQSRLFKKWLQRRTVVDGRNVVEVPENIASKPSTALTDASHCSRLDDIGELPTVDDPVCDAHKYSRYPSIDKGDQDRGFATASSGASTLQCTNPFAVLIFFLVIYLFFSRRTVHVFSPRAEIQSVHPAVLTADLNQDPNDDNKDMDSADPEDSEPFQRDSQVYEMQVTTIRYKDLSRLVPGLRPETEKYPKGRRWSV</sequence>
<feature type="compositionally biased region" description="Polar residues" evidence="1">
    <location>
        <begin position="402"/>
        <end position="420"/>
    </location>
</feature>
<feature type="transmembrane region" description="Helical" evidence="2">
    <location>
        <begin position="586"/>
        <end position="603"/>
    </location>
</feature>
<evidence type="ECO:0000256" key="1">
    <source>
        <dbReference type="SAM" id="MobiDB-lite"/>
    </source>
</evidence>
<accession>A0A1E1LXK5</accession>
<proteinExistence type="predicted"/>
<keyword evidence="2" id="KW-0812">Transmembrane</keyword>
<evidence type="ECO:0000256" key="2">
    <source>
        <dbReference type="SAM" id="Phobius"/>
    </source>
</evidence>
<feature type="region of interest" description="Disordered" evidence="1">
    <location>
        <begin position="625"/>
        <end position="657"/>
    </location>
</feature>